<evidence type="ECO:0000313" key="1">
    <source>
        <dbReference type="EMBL" id="MCY0111577.1"/>
    </source>
</evidence>
<keyword evidence="2" id="KW-1185">Reference proteome</keyword>
<dbReference type="Proteomes" id="UP001207830">
    <property type="component" value="Unassembled WGS sequence"/>
</dbReference>
<dbReference type="EMBL" id="JANIGP010000030">
    <property type="protein sequence ID" value="MCY0111577.1"/>
    <property type="molecule type" value="Genomic_DNA"/>
</dbReference>
<protein>
    <submittedName>
        <fullName evidence="1">Uncharacterized protein</fullName>
    </submittedName>
</protein>
<sequence>MSKVLTEGQKSEVRKQGDDLIEALHQVEEKNELAHSLGLAEGYVKALYACGLLENEGLQNMLSRAKKTHNFVAEKKGWLTSF</sequence>
<name>A0ABT3Z1C1_9PSED</name>
<reference evidence="1 2" key="1">
    <citation type="submission" date="2022-07" db="EMBL/GenBank/DDBJ databases">
        <title>Characterization of plant growth promoting rhizobacteria (PGPR) for use as bioinoculants in agriculture.</title>
        <authorList>
            <person name="Hassen A.I."/>
            <person name="Pierneef R."/>
        </authorList>
    </citation>
    <scope>NUCLEOTIDE SEQUENCE [LARGE SCALE GENOMIC DNA]</scope>
    <source>
        <strain evidence="1 2">SARCC-3054</strain>
    </source>
</reference>
<evidence type="ECO:0000313" key="2">
    <source>
        <dbReference type="Proteomes" id="UP001207830"/>
    </source>
</evidence>
<dbReference type="RefSeq" id="WP_122564442.1">
    <property type="nucleotide sequence ID" value="NZ_JANIGP010000030.1"/>
</dbReference>
<proteinExistence type="predicted"/>
<comment type="caution">
    <text evidence="1">The sequence shown here is derived from an EMBL/GenBank/DDBJ whole genome shotgun (WGS) entry which is preliminary data.</text>
</comment>
<accession>A0ABT3Z1C1</accession>
<gene>
    <name evidence="1" type="ORF">NQF78_25050</name>
</gene>
<organism evidence="1 2">
    <name type="scientific">Pseudomonas monsensis</name>
    <dbReference type="NCBI Taxonomy" id="2745509"/>
    <lineage>
        <taxon>Bacteria</taxon>
        <taxon>Pseudomonadati</taxon>
        <taxon>Pseudomonadota</taxon>
        <taxon>Gammaproteobacteria</taxon>
        <taxon>Pseudomonadales</taxon>
        <taxon>Pseudomonadaceae</taxon>
        <taxon>Pseudomonas</taxon>
    </lineage>
</organism>